<dbReference type="PANTHER" id="PTHR30447">
    <property type="entry name" value="FRUCTOSE-1,6-BISPHOSPHATASE CLASS 2"/>
    <property type="match status" value="1"/>
</dbReference>
<evidence type="ECO:0000256" key="3">
    <source>
        <dbReference type="ARBA" id="ARBA00022723"/>
    </source>
</evidence>
<dbReference type="GO" id="GO:0046872">
    <property type="term" value="F:metal ion binding"/>
    <property type="evidence" value="ECO:0007669"/>
    <property type="project" value="UniProtKB-KW"/>
</dbReference>
<protein>
    <recommendedName>
        <fullName evidence="7">Fructose-1,6-bisphosphatase</fullName>
    </recommendedName>
</protein>
<dbReference type="PIRSF" id="PIRSF004532">
    <property type="entry name" value="GlpX"/>
    <property type="match status" value="1"/>
</dbReference>
<dbReference type="Proteomes" id="UP000069241">
    <property type="component" value="Chromosome"/>
</dbReference>
<keyword evidence="3 8" id="KW-0479">Metal-binding</keyword>
<feature type="binding site" evidence="9">
    <location>
        <begin position="169"/>
        <end position="171"/>
    </location>
    <ligand>
        <name>substrate</name>
    </ligand>
</feature>
<feature type="binding site" evidence="8">
    <location>
        <position position="89"/>
    </location>
    <ligand>
        <name>Mn(2+)</name>
        <dbReference type="ChEBI" id="CHEBI:29035"/>
        <label>2</label>
    </ligand>
</feature>
<evidence type="ECO:0000256" key="6">
    <source>
        <dbReference type="ARBA" id="ARBA00023277"/>
    </source>
</evidence>
<gene>
    <name evidence="10" type="ORF">AXF13_01800</name>
</gene>
<evidence type="ECO:0000256" key="9">
    <source>
        <dbReference type="PIRSR" id="PIRSR004532-2"/>
    </source>
</evidence>
<evidence type="ECO:0000313" key="10">
    <source>
        <dbReference type="EMBL" id="AMD91472.1"/>
    </source>
</evidence>
<dbReference type="SUPFAM" id="SSF56655">
    <property type="entry name" value="Carbohydrate phosphatase"/>
    <property type="match status" value="1"/>
</dbReference>
<evidence type="ECO:0000256" key="4">
    <source>
        <dbReference type="ARBA" id="ARBA00022801"/>
    </source>
</evidence>
<comment type="cofactor">
    <cofactor evidence="8">
        <name>Mn(2+)</name>
        <dbReference type="ChEBI" id="CHEBI:29035"/>
    </cofactor>
</comment>
<dbReference type="PANTHER" id="PTHR30447:SF0">
    <property type="entry name" value="FRUCTOSE-1,6-BISPHOSPHATASE 1 CLASS 2-RELATED"/>
    <property type="match status" value="1"/>
</dbReference>
<dbReference type="GO" id="GO:0030388">
    <property type="term" value="P:fructose 1,6-bisphosphate metabolic process"/>
    <property type="evidence" value="ECO:0007669"/>
    <property type="project" value="TreeGrafter"/>
</dbReference>
<evidence type="ECO:0000256" key="2">
    <source>
        <dbReference type="ARBA" id="ARBA00008989"/>
    </source>
</evidence>
<comment type="catalytic activity">
    <reaction evidence="1">
        <text>beta-D-fructose 1,6-bisphosphate + H2O = beta-D-fructose 6-phosphate + phosphate</text>
        <dbReference type="Rhea" id="RHEA:11064"/>
        <dbReference type="ChEBI" id="CHEBI:15377"/>
        <dbReference type="ChEBI" id="CHEBI:32966"/>
        <dbReference type="ChEBI" id="CHEBI:43474"/>
        <dbReference type="ChEBI" id="CHEBI:57634"/>
        <dbReference type="EC" id="3.1.3.11"/>
    </reaction>
</comment>
<keyword evidence="6 7" id="KW-0119">Carbohydrate metabolism</keyword>
<feature type="binding site" evidence="8">
    <location>
        <position position="61"/>
    </location>
    <ligand>
        <name>Mn(2+)</name>
        <dbReference type="ChEBI" id="CHEBI:29035"/>
        <label>1</label>
    </ligand>
</feature>
<feature type="binding site" evidence="8">
    <location>
        <position position="37"/>
    </location>
    <ligand>
        <name>Mn(2+)</name>
        <dbReference type="ChEBI" id="CHEBI:29035"/>
        <label>1</label>
    </ligand>
</feature>
<keyword evidence="5 8" id="KW-0464">Manganese</keyword>
<feature type="binding site" evidence="8">
    <location>
        <position position="92"/>
    </location>
    <ligand>
        <name>Mn(2+)</name>
        <dbReference type="ChEBI" id="CHEBI:29035"/>
        <label>2</label>
    </ligand>
</feature>
<name>A0A0X8JMG8_9BACT</name>
<dbReference type="GO" id="GO:0042132">
    <property type="term" value="F:fructose 1,6-bisphosphate 1-phosphatase activity"/>
    <property type="evidence" value="ECO:0007669"/>
    <property type="project" value="UniProtKB-EC"/>
</dbReference>
<accession>A0A0X8JMG8</accession>
<evidence type="ECO:0000313" key="11">
    <source>
        <dbReference type="Proteomes" id="UP000069241"/>
    </source>
</evidence>
<dbReference type="AlphaFoldDB" id="A0A0X8JMG8"/>
<evidence type="ECO:0000256" key="1">
    <source>
        <dbReference type="ARBA" id="ARBA00001273"/>
    </source>
</evidence>
<feature type="binding site" evidence="9">
    <location>
        <position position="215"/>
    </location>
    <ligand>
        <name>substrate</name>
    </ligand>
</feature>
<dbReference type="InterPro" id="IPR004464">
    <property type="entry name" value="FBPase_class-2/SBPase"/>
</dbReference>
<dbReference type="CDD" id="cd01516">
    <property type="entry name" value="FBPase_glpX"/>
    <property type="match status" value="1"/>
</dbReference>
<dbReference type="NCBIfam" id="TIGR00330">
    <property type="entry name" value="glpX"/>
    <property type="match status" value="1"/>
</dbReference>
<dbReference type="Gene3D" id="3.40.190.90">
    <property type="match status" value="1"/>
</dbReference>
<organism evidence="10 11">
    <name type="scientific">Desulfovibrio fairfieldensis</name>
    <dbReference type="NCBI Taxonomy" id="44742"/>
    <lineage>
        <taxon>Bacteria</taxon>
        <taxon>Pseudomonadati</taxon>
        <taxon>Thermodesulfobacteriota</taxon>
        <taxon>Desulfovibrionia</taxon>
        <taxon>Desulfovibrionales</taxon>
        <taxon>Desulfovibrionaceae</taxon>
        <taxon>Desulfovibrio</taxon>
    </lineage>
</organism>
<feature type="binding site" evidence="8">
    <location>
        <position position="218"/>
    </location>
    <ligand>
        <name>Mn(2+)</name>
        <dbReference type="ChEBI" id="CHEBI:29035"/>
        <label>2</label>
    </ligand>
</feature>
<feature type="binding site" evidence="9">
    <location>
        <position position="124"/>
    </location>
    <ligand>
        <name>substrate</name>
    </ligand>
</feature>
<dbReference type="GO" id="GO:0005829">
    <property type="term" value="C:cytosol"/>
    <property type="evidence" value="ECO:0007669"/>
    <property type="project" value="TreeGrafter"/>
</dbReference>
<evidence type="ECO:0000256" key="7">
    <source>
        <dbReference type="PIRNR" id="PIRNR004532"/>
    </source>
</evidence>
<comment type="similarity">
    <text evidence="2 7">Belongs to the FBPase class 2 family.</text>
</comment>
<reference evidence="11" key="1">
    <citation type="submission" date="2016-02" db="EMBL/GenBank/DDBJ databases">
        <authorList>
            <person name="Holder M.E."/>
            <person name="Ajami N.J."/>
            <person name="Petrosino J.F."/>
        </authorList>
    </citation>
    <scope>NUCLEOTIDE SEQUENCE [LARGE SCALE GENOMIC DNA]</scope>
    <source>
        <strain evidence="11">CCUG 45958</strain>
    </source>
</reference>
<feature type="binding site" evidence="9">
    <location>
        <begin position="191"/>
        <end position="193"/>
    </location>
    <ligand>
        <name>substrate</name>
    </ligand>
</feature>
<dbReference type="GO" id="GO:0006094">
    <property type="term" value="P:gluconeogenesis"/>
    <property type="evidence" value="ECO:0007669"/>
    <property type="project" value="InterPro"/>
</dbReference>
<keyword evidence="11" id="KW-1185">Reference proteome</keyword>
<keyword evidence="4" id="KW-0378">Hydrolase</keyword>
<sequence length="327" mass="35046">MAEAPEKNLALDIVRITEAAALASARWLGRGDKEAGDGAAVDAMRISFSTLHIDGMVVIGEGEKDNAPMLYNGEKVGMGDGPRLDVAVDPVEGTNLLAYGRPNAISVVGVAPKGSMFDPGPSYYMQKLVVAREARDVIDLDAPVRVNLDNVAKAMGKSVQDLVVFVLDKPRHQRLIEEIRAAGARIQLQTDGDVAGSLMAVDPRSEVDVMMGTGGTPEGVLAACAIKGMGGQILARLDPQSYVEKEAINETGIDLREVLTVNDLVRSDDCFFAATGISGGDFLRGVRYSARHAVTHSLVLRGKTGTLRYVESYHNMDRLSKFSAVRY</sequence>
<dbReference type="STRING" id="44742.AXF13_01800"/>
<evidence type="ECO:0000256" key="8">
    <source>
        <dbReference type="PIRSR" id="PIRSR004532-1"/>
    </source>
</evidence>
<dbReference type="FunFam" id="3.40.190.90:FF:000001">
    <property type="entry name" value="Fructose-1,6-bisphosphatase"/>
    <property type="match status" value="1"/>
</dbReference>
<dbReference type="EMBL" id="CP014229">
    <property type="protein sequence ID" value="AMD91472.1"/>
    <property type="molecule type" value="Genomic_DNA"/>
</dbReference>
<feature type="binding site" evidence="9">
    <location>
        <begin position="92"/>
        <end position="94"/>
    </location>
    <ligand>
        <name>substrate</name>
    </ligand>
</feature>
<evidence type="ECO:0000256" key="5">
    <source>
        <dbReference type="ARBA" id="ARBA00023211"/>
    </source>
</evidence>
<proteinExistence type="inferred from homology"/>
<dbReference type="Gene3D" id="3.30.540.10">
    <property type="entry name" value="Fructose-1,6-Bisphosphatase, subunit A, domain 1"/>
    <property type="match status" value="1"/>
</dbReference>
<dbReference type="RefSeq" id="WP_008685362.1">
    <property type="nucleotide sequence ID" value="NZ_CP014229.1"/>
</dbReference>
<dbReference type="KEGG" id="dfi:AXF13_01800"/>
<dbReference type="Pfam" id="PF03320">
    <property type="entry name" value="FBPase_glpX"/>
    <property type="match status" value="1"/>
</dbReference>
<dbReference type="GO" id="GO:0006071">
    <property type="term" value="P:glycerol metabolic process"/>
    <property type="evidence" value="ECO:0007669"/>
    <property type="project" value="InterPro"/>
</dbReference>